<feature type="region of interest" description="Disordered" evidence="1">
    <location>
        <begin position="436"/>
        <end position="468"/>
    </location>
</feature>
<proteinExistence type="predicted"/>
<feature type="compositionally biased region" description="Polar residues" evidence="1">
    <location>
        <begin position="560"/>
        <end position="580"/>
    </location>
</feature>
<dbReference type="AlphaFoldDB" id="A0AAD1VL14"/>
<dbReference type="Gene3D" id="1.10.472.80">
    <property type="entry name" value="Ypt/Rab-GAP domain of gyp1p, domain 3"/>
    <property type="match status" value="1"/>
</dbReference>
<evidence type="ECO:0000256" key="1">
    <source>
        <dbReference type="SAM" id="MobiDB-lite"/>
    </source>
</evidence>
<gene>
    <name evidence="2" type="ORF">PECUL_23A039312</name>
</gene>
<feature type="region of interest" description="Disordered" evidence="1">
    <location>
        <begin position="549"/>
        <end position="592"/>
    </location>
</feature>
<protein>
    <submittedName>
        <fullName evidence="2">Uncharacterized protein</fullName>
    </submittedName>
</protein>
<organism evidence="2 3">
    <name type="scientific">Pelobates cultripes</name>
    <name type="common">Western spadefoot toad</name>
    <dbReference type="NCBI Taxonomy" id="61616"/>
    <lineage>
        <taxon>Eukaryota</taxon>
        <taxon>Metazoa</taxon>
        <taxon>Chordata</taxon>
        <taxon>Craniata</taxon>
        <taxon>Vertebrata</taxon>
        <taxon>Euteleostomi</taxon>
        <taxon>Amphibia</taxon>
        <taxon>Batrachia</taxon>
        <taxon>Anura</taxon>
        <taxon>Pelobatoidea</taxon>
        <taxon>Pelobatidae</taxon>
        <taxon>Pelobates</taxon>
    </lineage>
</organism>
<dbReference type="Proteomes" id="UP001295444">
    <property type="component" value="Chromosome 01"/>
</dbReference>
<sequence>MAATSNIHWMENTRHEIQNLQEWKDFVAKLHDAVQQQMNESSVNMFTDLSESEKVFVLEKASKALNAGEVYNKLSAQISTFLEDNIYSYVAHEVQDSDIPKHQSDLVARHIQDGVIRILDKRPELKIKLRVLFNHPLPVSLRTLTWRLQLSNTKVRMEYLTQESMNKARSVMDGEISMKCQAILSQEQTFQHLRNIKNIERTMRNVLSYHHKIHQMKASLPDEDYLLLLPLVQVVMDNSASTSSQGSISALLVEEYITFMDSRLTIMQDPHTDDRIFQDIAHLLDKLDKKLAQTIQAMCTSQDITPEEALRSGIHTLLQPVLRVYFVGYLNVNTLMYVWDQYIIGLDQPAYNCLPAMSFALLILLRDHINGCSSLHEMESVLKTRGPALSVQEFQMIINKHFYTELFGLLNKGENNLYPVYDPTQAIPQWSHRSRVTIPPRTRPQDRRKAREERELLKRETAERQQREEQMRLIQEDLQKRQEEDRLNMLLEDTNRRHEIEKSHLENQVKQEQQKNYEFQKKAEKQISELEEEIRKLMNQRKVSAGGYSVESLLAPPPSVNSQRTSLRKFSNSSATTEQTAEPPPDTNTVNDVNRKTANIVVLDLLTLLMKPADLKPPPDTNTVNDVNRKTANIVVLDLLTLLMKPADLIINGQTVAERDTLNGMAEEHLRNYKEDVKTAQIEIFGQEMELNELDNIKEPKKTDLANKLSLAIKRRAEAHYIASLKAREKKNY</sequence>
<keyword evidence="3" id="KW-1185">Reference proteome</keyword>
<evidence type="ECO:0000313" key="3">
    <source>
        <dbReference type="Proteomes" id="UP001295444"/>
    </source>
</evidence>
<feature type="compositionally biased region" description="Basic and acidic residues" evidence="1">
    <location>
        <begin position="443"/>
        <end position="468"/>
    </location>
</feature>
<dbReference type="EMBL" id="OW240912">
    <property type="protein sequence ID" value="CAH2220172.1"/>
    <property type="molecule type" value="Genomic_DNA"/>
</dbReference>
<accession>A0AAD1VL14</accession>
<name>A0AAD1VL14_PELCU</name>
<reference evidence="2" key="1">
    <citation type="submission" date="2022-03" db="EMBL/GenBank/DDBJ databases">
        <authorList>
            <person name="Alioto T."/>
            <person name="Alioto T."/>
            <person name="Gomez Garrido J."/>
        </authorList>
    </citation>
    <scope>NUCLEOTIDE SEQUENCE</scope>
</reference>
<evidence type="ECO:0000313" key="2">
    <source>
        <dbReference type="EMBL" id="CAH2220172.1"/>
    </source>
</evidence>